<reference evidence="3" key="1">
    <citation type="journal article" date="2019" name="Genome Biol. Evol.">
        <title>Plastid Genomes and Proteins Illuminate the Evolution of Eustigmatophyte Algae and Their Bacterial Endosymbionts.</title>
        <authorList>
            <person name="Sevcikova T."/>
            <person name="Yurchenko T."/>
            <person name="Fawley K.P."/>
            <person name="Amaral R."/>
            <person name="Strnad H."/>
            <person name="Santos L.M."/>
            <person name="Fawley M.W."/>
            <person name="Elias M."/>
        </authorList>
    </citation>
    <scope>NUCLEOTIDE SEQUENCE</scope>
    <source>
        <strain evidence="3">CAUP Q 401</strain>
    </source>
</reference>
<feature type="signal peptide" evidence="1">
    <location>
        <begin position="1"/>
        <end position="19"/>
    </location>
</feature>
<proteinExistence type="evidence at transcript level"/>
<evidence type="ECO:0000256" key="1">
    <source>
        <dbReference type="SAM" id="SignalP"/>
    </source>
</evidence>
<dbReference type="Gene3D" id="1.10.1200.10">
    <property type="entry name" value="ACP-like"/>
    <property type="match status" value="1"/>
</dbReference>
<evidence type="ECO:0000259" key="2">
    <source>
        <dbReference type="PROSITE" id="PS50075"/>
    </source>
</evidence>
<dbReference type="AlphaFoldDB" id="A0A3R5QKQ4"/>
<feature type="chain" id="PRO_5018536823" evidence="1">
    <location>
        <begin position="20"/>
        <end position="126"/>
    </location>
</feature>
<dbReference type="InterPro" id="IPR009081">
    <property type="entry name" value="PP-bd_ACP"/>
</dbReference>
<organism evidence="3">
    <name type="scientific">Pseudellipsoidion edaphicum</name>
    <dbReference type="NCBI Taxonomy" id="1431838"/>
    <lineage>
        <taxon>Eukaryota</taxon>
        <taxon>Sar</taxon>
        <taxon>Stramenopiles</taxon>
        <taxon>Ochrophyta</taxon>
        <taxon>Eustigmatophyceae</taxon>
        <taxon>Eustigmatales</taxon>
        <taxon>Neomonodaceae</taxon>
        <taxon>Pseudellipsoidion</taxon>
    </lineage>
</organism>
<sequence>MRTVFRSLILVAGLVGSSAFLPPMVPNSIIVSRQLPVMMAGGDEAGVSEKVRALVLKNSGDDPKVAEYLTANGDDKANFLEMGFDSLDLAEFSMALQSEFELADLDDEALATFKTVGDVVTYIAKK</sequence>
<evidence type="ECO:0000313" key="3">
    <source>
        <dbReference type="EMBL" id="QAA11210.1"/>
    </source>
</evidence>
<name>A0A3R5QKQ4_9STRA</name>
<dbReference type="EMBL" id="MK281438">
    <property type="protein sequence ID" value="QAA11210.1"/>
    <property type="molecule type" value="mRNA"/>
</dbReference>
<dbReference type="InterPro" id="IPR036736">
    <property type="entry name" value="ACP-like_sf"/>
</dbReference>
<feature type="domain" description="Carrier" evidence="2">
    <location>
        <begin position="45"/>
        <end position="126"/>
    </location>
</feature>
<keyword evidence="1" id="KW-0732">Signal</keyword>
<accession>A0A3R5QKQ4</accession>
<dbReference type="PROSITE" id="PS50075">
    <property type="entry name" value="CARRIER"/>
    <property type="match status" value="1"/>
</dbReference>
<dbReference type="SUPFAM" id="SSF47336">
    <property type="entry name" value="ACP-like"/>
    <property type="match status" value="1"/>
</dbReference>
<protein>
    <submittedName>
        <fullName evidence="3">Plastid acyl carrier protein</fullName>
    </submittedName>
</protein>
<dbReference type="Pfam" id="PF00550">
    <property type="entry name" value="PP-binding"/>
    <property type="match status" value="1"/>
</dbReference>